<dbReference type="OrthoDB" id="3515476at2759"/>
<reference evidence="2 3" key="1">
    <citation type="submission" date="2015-10" db="EMBL/GenBank/DDBJ databases">
        <title>Full genome of DAOMC 229536 Phialocephala scopiformis, a fungal endophyte of spruce producing the potent anti-insectan compound rugulosin.</title>
        <authorList>
            <consortium name="DOE Joint Genome Institute"/>
            <person name="Walker A.K."/>
            <person name="Frasz S.L."/>
            <person name="Seifert K.A."/>
            <person name="Miller J.D."/>
            <person name="Mondo S.J."/>
            <person name="Labutti K."/>
            <person name="Lipzen A."/>
            <person name="Dockter R."/>
            <person name="Kennedy M."/>
            <person name="Grigoriev I.V."/>
            <person name="Spatafora J.W."/>
        </authorList>
    </citation>
    <scope>NUCLEOTIDE SEQUENCE [LARGE SCALE GENOMIC DNA]</scope>
    <source>
        <strain evidence="2 3">CBS 120377</strain>
    </source>
</reference>
<keyword evidence="3" id="KW-1185">Reference proteome</keyword>
<gene>
    <name evidence="2" type="ORF">LY89DRAFT_682102</name>
</gene>
<proteinExistence type="predicted"/>
<keyword evidence="1" id="KW-0732">Signal</keyword>
<dbReference type="InParanoid" id="A0A194XKN6"/>
<dbReference type="EMBL" id="KQ947409">
    <property type="protein sequence ID" value="KUJ20352.1"/>
    <property type="molecule type" value="Genomic_DNA"/>
</dbReference>
<dbReference type="KEGG" id="psco:LY89DRAFT_682102"/>
<organism evidence="2 3">
    <name type="scientific">Mollisia scopiformis</name>
    <name type="common">Conifer needle endophyte fungus</name>
    <name type="synonym">Phialocephala scopiformis</name>
    <dbReference type="NCBI Taxonomy" id="149040"/>
    <lineage>
        <taxon>Eukaryota</taxon>
        <taxon>Fungi</taxon>
        <taxon>Dikarya</taxon>
        <taxon>Ascomycota</taxon>
        <taxon>Pezizomycotina</taxon>
        <taxon>Leotiomycetes</taxon>
        <taxon>Helotiales</taxon>
        <taxon>Mollisiaceae</taxon>
        <taxon>Mollisia</taxon>
    </lineage>
</organism>
<feature type="chain" id="PRO_5008268389" evidence="1">
    <location>
        <begin position="19"/>
        <end position="125"/>
    </location>
</feature>
<dbReference type="GeneID" id="28824167"/>
<evidence type="ECO:0000313" key="3">
    <source>
        <dbReference type="Proteomes" id="UP000070700"/>
    </source>
</evidence>
<accession>A0A194XKN6</accession>
<protein>
    <submittedName>
        <fullName evidence="2">Uncharacterized protein</fullName>
    </submittedName>
</protein>
<evidence type="ECO:0000256" key="1">
    <source>
        <dbReference type="SAM" id="SignalP"/>
    </source>
</evidence>
<sequence length="125" mass="13470">MFIKSLVLLLLSAASALALVAERESTQILNRTTTCGSAFFGGCCQGLLDSMSYNADCYNATLVATNVGGSTFGPQTRYSCVTALNATQTFEDAYYAICCKYMEIYVNPIVRQKLMTCSPQGGDIQ</sequence>
<dbReference type="RefSeq" id="XP_018074707.1">
    <property type="nucleotide sequence ID" value="XM_018214441.1"/>
</dbReference>
<name>A0A194XKN6_MOLSC</name>
<dbReference type="Proteomes" id="UP000070700">
    <property type="component" value="Unassembled WGS sequence"/>
</dbReference>
<feature type="signal peptide" evidence="1">
    <location>
        <begin position="1"/>
        <end position="18"/>
    </location>
</feature>
<evidence type="ECO:0000313" key="2">
    <source>
        <dbReference type="EMBL" id="KUJ20352.1"/>
    </source>
</evidence>
<dbReference type="AlphaFoldDB" id="A0A194XKN6"/>